<feature type="domain" description="Rhodopsin" evidence="8">
    <location>
        <begin position="4"/>
        <end position="205"/>
    </location>
</feature>
<dbReference type="PANTHER" id="PTHR33048">
    <property type="entry name" value="PTH11-LIKE INTEGRAL MEMBRANE PROTEIN (AFU_ORTHOLOGUE AFUA_5G11245)"/>
    <property type="match status" value="1"/>
</dbReference>
<dbReference type="InterPro" id="IPR052337">
    <property type="entry name" value="SAT4-like"/>
</dbReference>
<feature type="region of interest" description="Disordered" evidence="6">
    <location>
        <begin position="218"/>
        <end position="241"/>
    </location>
</feature>
<keyword evidence="4 7" id="KW-0472">Membrane</keyword>
<evidence type="ECO:0000313" key="9">
    <source>
        <dbReference type="EMBL" id="PMD32834.1"/>
    </source>
</evidence>
<dbReference type="PANTHER" id="PTHR33048:SF47">
    <property type="entry name" value="INTEGRAL MEMBRANE PROTEIN-RELATED"/>
    <property type="match status" value="1"/>
</dbReference>
<feature type="compositionally biased region" description="Basic and acidic residues" evidence="6">
    <location>
        <begin position="218"/>
        <end position="240"/>
    </location>
</feature>
<dbReference type="OrthoDB" id="3648173at2759"/>
<dbReference type="STRING" id="1149755.A0A2J6R2T1"/>
<keyword evidence="2 7" id="KW-0812">Transmembrane</keyword>
<evidence type="ECO:0000256" key="7">
    <source>
        <dbReference type="SAM" id="Phobius"/>
    </source>
</evidence>
<evidence type="ECO:0000256" key="5">
    <source>
        <dbReference type="ARBA" id="ARBA00038359"/>
    </source>
</evidence>
<dbReference type="InterPro" id="IPR049326">
    <property type="entry name" value="Rhodopsin_dom_fungi"/>
</dbReference>
<evidence type="ECO:0000259" key="8">
    <source>
        <dbReference type="Pfam" id="PF20684"/>
    </source>
</evidence>
<protein>
    <recommendedName>
        <fullName evidence="8">Rhodopsin domain-containing protein</fullName>
    </recommendedName>
</protein>
<organism evidence="9 10">
    <name type="scientific">Hyaloscypha variabilis (strain UAMH 11265 / GT02V1 / F)</name>
    <name type="common">Meliniomyces variabilis</name>
    <dbReference type="NCBI Taxonomy" id="1149755"/>
    <lineage>
        <taxon>Eukaryota</taxon>
        <taxon>Fungi</taxon>
        <taxon>Dikarya</taxon>
        <taxon>Ascomycota</taxon>
        <taxon>Pezizomycotina</taxon>
        <taxon>Leotiomycetes</taxon>
        <taxon>Helotiales</taxon>
        <taxon>Hyaloscyphaceae</taxon>
        <taxon>Hyaloscypha</taxon>
        <taxon>Hyaloscypha variabilis</taxon>
    </lineage>
</organism>
<sequence>MLAAATKFGFGTHIYLLSAPEVTIILKFIWITSLGYGAAITLMKTTVLLQYRRIFPLPNFQRYCDIFLAFVFVWATAGTLGTLLICLPINRNWNPLEPTNCGKRIYFWEAYAILHLIMDVFILLLPLPLLNTLPLPRAQKGALIAVFCLGFFTCAISGIRITSLRASLTNTDVTWTAPVTALWSMGEVSCAIICVCVPTLRPLVTRLYNPWRRPHRVKEAREPKDTGERVTKQISEESSHLETQISAHSSANVVGEGLMNEA</sequence>
<gene>
    <name evidence="9" type="ORF">L207DRAFT_178991</name>
</gene>
<evidence type="ECO:0000256" key="4">
    <source>
        <dbReference type="ARBA" id="ARBA00023136"/>
    </source>
</evidence>
<keyword evidence="10" id="KW-1185">Reference proteome</keyword>
<evidence type="ECO:0000256" key="2">
    <source>
        <dbReference type="ARBA" id="ARBA00022692"/>
    </source>
</evidence>
<reference evidence="9 10" key="1">
    <citation type="submission" date="2016-04" db="EMBL/GenBank/DDBJ databases">
        <title>A degradative enzymes factory behind the ericoid mycorrhizal symbiosis.</title>
        <authorList>
            <consortium name="DOE Joint Genome Institute"/>
            <person name="Martino E."/>
            <person name="Morin E."/>
            <person name="Grelet G."/>
            <person name="Kuo A."/>
            <person name="Kohler A."/>
            <person name="Daghino S."/>
            <person name="Barry K."/>
            <person name="Choi C."/>
            <person name="Cichocki N."/>
            <person name="Clum A."/>
            <person name="Copeland A."/>
            <person name="Hainaut M."/>
            <person name="Haridas S."/>
            <person name="Labutti K."/>
            <person name="Lindquist E."/>
            <person name="Lipzen A."/>
            <person name="Khouja H.-R."/>
            <person name="Murat C."/>
            <person name="Ohm R."/>
            <person name="Olson A."/>
            <person name="Spatafora J."/>
            <person name="Veneault-Fourrey C."/>
            <person name="Henrissat B."/>
            <person name="Grigoriev I."/>
            <person name="Martin F."/>
            <person name="Perotto S."/>
        </authorList>
    </citation>
    <scope>NUCLEOTIDE SEQUENCE [LARGE SCALE GENOMIC DNA]</scope>
    <source>
        <strain evidence="9 10">F</strain>
    </source>
</reference>
<dbReference type="GO" id="GO:0016020">
    <property type="term" value="C:membrane"/>
    <property type="evidence" value="ECO:0007669"/>
    <property type="project" value="UniProtKB-SubCell"/>
</dbReference>
<comment type="similarity">
    <text evidence="5">Belongs to the SAT4 family.</text>
</comment>
<feature type="transmembrane region" description="Helical" evidence="7">
    <location>
        <begin position="66"/>
        <end position="90"/>
    </location>
</feature>
<feature type="transmembrane region" description="Helical" evidence="7">
    <location>
        <begin position="24"/>
        <end position="45"/>
    </location>
</feature>
<dbReference type="EMBL" id="KZ613958">
    <property type="protein sequence ID" value="PMD32834.1"/>
    <property type="molecule type" value="Genomic_DNA"/>
</dbReference>
<feature type="transmembrane region" description="Helical" evidence="7">
    <location>
        <begin position="110"/>
        <end position="130"/>
    </location>
</feature>
<evidence type="ECO:0000256" key="3">
    <source>
        <dbReference type="ARBA" id="ARBA00022989"/>
    </source>
</evidence>
<accession>A0A2J6R2T1</accession>
<dbReference type="Pfam" id="PF20684">
    <property type="entry name" value="Fung_rhodopsin"/>
    <property type="match status" value="1"/>
</dbReference>
<evidence type="ECO:0000256" key="1">
    <source>
        <dbReference type="ARBA" id="ARBA00004141"/>
    </source>
</evidence>
<comment type="subcellular location">
    <subcellularLocation>
        <location evidence="1">Membrane</location>
        <topology evidence="1">Multi-pass membrane protein</topology>
    </subcellularLocation>
</comment>
<dbReference type="Proteomes" id="UP000235786">
    <property type="component" value="Unassembled WGS sequence"/>
</dbReference>
<feature type="transmembrane region" description="Helical" evidence="7">
    <location>
        <begin position="142"/>
        <end position="161"/>
    </location>
</feature>
<evidence type="ECO:0000256" key="6">
    <source>
        <dbReference type="SAM" id="MobiDB-lite"/>
    </source>
</evidence>
<name>A0A2J6R2T1_HYAVF</name>
<proteinExistence type="inferred from homology"/>
<keyword evidence="3 7" id="KW-1133">Transmembrane helix</keyword>
<dbReference type="AlphaFoldDB" id="A0A2J6R2T1"/>
<evidence type="ECO:0000313" key="10">
    <source>
        <dbReference type="Proteomes" id="UP000235786"/>
    </source>
</evidence>